<evidence type="ECO:0000256" key="8">
    <source>
        <dbReference type="ARBA" id="ARBA00022692"/>
    </source>
</evidence>
<keyword evidence="11 18" id="KW-0067">ATP-binding</keyword>
<dbReference type="EMBL" id="CP101717">
    <property type="protein sequence ID" value="WLD59315.1"/>
    <property type="molecule type" value="Genomic_DNA"/>
</dbReference>
<evidence type="ECO:0000256" key="11">
    <source>
        <dbReference type="ARBA" id="ARBA00022840"/>
    </source>
</evidence>
<dbReference type="PANTHER" id="PTHR43065">
    <property type="entry name" value="SENSOR HISTIDINE KINASE"/>
    <property type="match status" value="1"/>
</dbReference>
<keyword evidence="4" id="KW-1003">Cell membrane</keyword>
<dbReference type="InterPro" id="IPR017055">
    <property type="entry name" value="Sig_transdc_His_kinase_DctB"/>
</dbReference>
<dbReference type="SMART" id="SM00387">
    <property type="entry name" value="HATPase_c"/>
    <property type="match status" value="1"/>
</dbReference>
<keyword evidence="16" id="KW-0175">Coiled coil</keyword>
<dbReference type="SUPFAM" id="SSF55874">
    <property type="entry name" value="ATPase domain of HSP90 chaperone/DNA topoisomerase II/histidine kinase"/>
    <property type="match status" value="1"/>
</dbReference>
<organism evidence="18">
    <name type="scientific">Salinispirillum sp. LH 10-3-1</name>
    <dbReference type="NCBI Taxonomy" id="2952525"/>
    <lineage>
        <taxon>Bacteria</taxon>
        <taxon>Pseudomonadati</taxon>
        <taxon>Pseudomonadota</taxon>
        <taxon>Gammaproteobacteria</taxon>
        <taxon>Oceanospirillales</taxon>
        <taxon>Saccharospirillaceae</taxon>
        <taxon>Salinispirillum</taxon>
    </lineage>
</organism>
<evidence type="ECO:0000256" key="14">
    <source>
        <dbReference type="ARBA" id="ARBA00023136"/>
    </source>
</evidence>
<keyword evidence="8" id="KW-0812">Transmembrane</keyword>
<evidence type="ECO:0000256" key="5">
    <source>
        <dbReference type="ARBA" id="ARBA00022519"/>
    </source>
</evidence>
<evidence type="ECO:0000313" key="18">
    <source>
        <dbReference type="EMBL" id="WLD59315.1"/>
    </source>
</evidence>
<dbReference type="Pfam" id="PF02518">
    <property type="entry name" value="HATPase_c"/>
    <property type="match status" value="1"/>
</dbReference>
<feature type="domain" description="Histidine kinase" evidence="17">
    <location>
        <begin position="381"/>
        <end position="594"/>
    </location>
</feature>
<keyword evidence="6" id="KW-0597">Phosphoprotein</keyword>
<dbReference type="PROSITE" id="PS50109">
    <property type="entry name" value="HIS_KIN"/>
    <property type="match status" value="1"/>
</dbReference>
<sequence>MTSLLASKFGTPLGYRHLPRLLALGFLVALVLLAMTNHLLMSLEVNRTADRSVQRMGAYKTSLQATINRHHYLPRILASDPRIEHALAEGTQYEPGDGAVQYISELLQSINAEAQSDEIFLMAPDGMTFWSSNFDTVHSFVGSNYGFRPYFLSAISGQQGFYFAVGATSGEPGLFLSAPVRNAANDILGVIVVKIDLRPLEHSWMESGDSVWVTDREGIIFLSSSERWHYKATRPLSETHLDLLASTRQYGMTPVTELSRLPDWNTPQWAAFDLGDVGEQMAFSSAINGYPWDMHLRLPMADIRQQVRIKQGLLLLCMAAFAGALLYYRERHRRHEAQRALEQANEVLEHRVEERTRDLREAQNALAQNQKLAALGRMSSAIAHEINQPITALRNYTASSRLLLERGKTDTVKQNIEKMDALTERLSALSRQLRIFAGKRNTGSGHASLHSPVRYALDVMQPRLEAEGIECHIDLGTERWVLANTMMLEQILVNLMGNAVDALAGHPNPLIRVQLAMTGKSSACLSIHDNGPGMDRELQTKVFEPFFTTKSVGDGMGLGLAISYSLAHDMGAELTVQSEPGSGTTFSLTFQAVVSEPAEEPA</sequence>
<evidence type="ECO:0000256" key="16">
    <source>
        <dbReference type="SAM" id="Coils"/>
    </source>
</evidence>
<dbReference type="PRINTS" id="PR00344">
    <property type="entry name" value="BCTRLSENSOR"/>
</dbReference>
<protein>
    <recommendedName>
        <fullName evidence="15">C4-dicarboxylate transport sensor protein DctB</fullName>
        <ecNumber evidence="3">2.7.13.3</ecNumber>
    </recommendedName>
</protein>
<dbReference type="CDD" id="cd00082">
    <property type="entry name" value="HisKA"/>
    <property type="match status" value="1"/>
</dbReference>
<name>A0AB38YJ24_9GAMM</name>
<evidence type="ECO:0000256" key="10">
    <source>
        <dbReference type="ARBA" id="ARBA00022777"/>
    </source>
</evidence>
<dbReference type="SMART" id="SM00388">
    <property type="entry name" value="HisKA"/>
    <property type="match status" value="1"/>
</dbReference>
<dbReference type="InterPro" id="IPR036890">
    <property type="entry name" value="HATPase_C_sf"/>
</dbReference>
<dbReference type="InterPro" id="IPR005467">
    <property type="entry name" value="His_kinase_dom"/>
</dbReference>
<keyword evidence="10" id="KW-0418">Kinase</keyword>
<accession>A0AB38YJ24</accession>
<comment type="catalytic activity">
    <reaction evidence="1">
        <text>ATP + protein L-histidine = ADP + protein N-phospho-L-histidine.</text>
        <dbReference type="EC" id="2.7.13.3"/>
    </reaction>
</comment>
<dbReference type="Gene3D" id="3.30.565.10">
    <property type="entry name" value="Histidine kinase-like ATPase, C-terminal domain"/>
    <property type="match status" value="1"/>
</dbReference>
<dbReference type="InterPro" id="IPR004358">
    <property type="entry name" value="Sig_transdc_His_kin-like_C"/>
</dbReference>
<evidence type="ECO:0000256" key="12">
    <source>
        <dbReference type="ARBA" id="ARBA00022989"/>
    </source>
</evidence>
<evidence type="ECO:0000256" key="2">
    <source>
        <dbReference type="ARBA" id="ARBA00004429"/>
    </source>
</evidence>
<dbReference type="InterPro" id="IPR029151">
    <property type="entry name" value="Sensor-like_sf"/>
</dbReference>
<keyword evidence="5" id="KW-0997">Cell inner membrane</keyword>
<dbReference type="RefSeq" id="WP_304996606.1">
    <property type="nucleotide sequence ID" value="NZ_CP101717.1"/>
</dbReference>
<dbReference type="PIRSF" id="PIRSF036431">
    <property type="entry name" value="STHK_DctB"/>
    <property type="match status" value="1"/>
</dbReference>
<evidence type="ECO:0000256" key="15">
    <source>
        <dbReference type="ARBA" id="ARBA00073143"/>
    </source>
</evidence>
<keyword evidence="9" id="KW-0547">Nucleotide-binding</keyword>
<dbReference type="Pfam" id="PF02743">
    <property type="entry name" value="dCache_1"/>
    <property type="match status" value="1"/>
</dbReference>
<evidence type="ECO:0000256" key="3">
    <source>
        <dbReference type="ARBA" id="ARBA00012438"/>
    </source>
</evidence>
<keyword evidence="14" id="KW-0472">Membrane</keyword>
<dbReference type="AlphaFoldDB" id="A0AB38YJ24"/>
<dbReference type="EC" id="2.7.13.3" evidence="3"/>
<dbReference type="Pfam" id="PF00512">
    <property type="entry name" value="HisKA"/>
    <property type="match status" value="1"/>
</dbReference>
<dbReference type="SUPFAM" id="SSF103190">
    <property type="entry name" value="Sensory domain-like"/>
    <property type="match status" value="1"/>
</dbReference>
<evidence type="ECO:0000259" key="17">
    <source>
        <dbReference type="PROSITE" id="PS50109"/>
    </source>
</evidence>
<dbReference type="GO" id="GO:0005524">
    <property type="term" value="F:ATP binding"/>
    <property type="evidence" value="ECO:0007669"/>
    <property type="project" value="UniProtKB-KW"/>
</dbReference>
<dbReference type="SUPFAM" id="SSF47384">
    <property type="entry name" value="Homodimeric domain of signal transducing histidine kinase"/>
    <property type="match status" value="1"/>
</dbReference>
<dbReference type="FunFam" id="1.10.287.130:FF:000049">
    <property type="entry name" value="C4-dicarboxylate transport sensor protein DctB"/>
    <property type="match status" value="1"/>
</dbReference>
<comment type="subcellular location">
    <subcellularLocation>
        <location evidence="2">Cell inner membrane</location>
        <topology evidence="2">Multi-pass membrane protein</topology>
    </subcellularLocation>
</comment>
<dbReference type="InterPro" id="IPR003661">
    <property type="entry name" value="HisK_dim/P_dom"/>
</dbReference>
<dbReference type="GO" id="GO:0005886">
    <property type="term" value="C:plasma membrane"/>
    <property type="evidence" value="ECO:0007669"/>
    <property type="project" value="UniProtKB-SubCell"/>
</dbReference>
<evidence type="ECO:0000256" key="13">
    <source>
        <dbReference type="ARBA" id="ARBA00023012"/>
    </source>
</evidence>
<dbReference type="InterPro" id="IPR003594">
    <property type="entry name" value="HATPase_dom"/>
</dbReference>
<gene>
    <name evidence="18" type="ORF">NFC81_05920</name>
</gene>
<proteinExistence type="predicted"/>
<evidence type="ECO:0000256" key="9">
    <source>
        <dbReference type="ARBA" id="ARBA00022741"/>
    </source>
</evidence>
<dbReference type="Gene3D" id="3.30.450.20">
    <property type="entry name" value="PAS domain"/>
    <property type="match status" value="2"/>
</dbReference>
<feature type="coiled-coil region" evidence="16">
    <location>
        <begin position="334"/>
        <end position="372"/>
    </location>
</feature>
<evidence type="ECO:0000256" key="1">
    <source>
        <dbReference type="ARBA" id="ARBA00000085"/>
    </source>
</evidence>
<dbReference type="GO" id="GO:0000155">
    <property type="term" value="F:phosphorelay sensor kinase activity"/>
    <property type="evidence" value="ECO:0007669"/>
    <property type="project" value="InterPro"/>
</dbReference>
<keyword evidence="7" id="KW-0808">Transferase</keyword>
<evidence type="ECO:0000256" key="7">
    <source>
        <dbReference type="ARBA" id="ARBA00022679"/>
    </source>
</evidence>
<dbReference type="Gene3D" id="1.10.287.130">
    <property type="match status" value="1"/>
</dbReference>
<reference evidence="18" key="1">
    <citation type="submission" date="2022-07" db="EMBL/GenBank/DDBJ databases">
        <title>Complete genome sequence of Salinispirillum sp. LH10-3-1 capable of multiple carbohydrate inversion isolated from a soda lake.</title>
        <authorList>
            <person name="Liu J."/>
            <person name="Zhai Y."/>
            <person name="Zhang H."/>
            <person name="Yang H."/>
            <person name="Qu J."/>
            <person name="Li J."/>
        </authorList>
    </citation>
    <scope>NUCLEOTIDE SEQUENCE</scope>
    <source>
        <strain evidence="18">LH 10-3-1</strain>
    </source>
</reference>
<dbReference type="InterPro" id="IPR033479">
    <property type="entry name" value="dCache_1"/>
</dbReference>
<keyword evidence="13" id="KW-0902">Two-component regulatory system</keyword>
<evidence type="ECO:0000256" key="6">
    <source>
        <dbReference type="ARBA" id="ARBA00022553"/>
    </source>
</evidence>
<evidence type="ECO:0000256" key="4">
    <source>
        <dbReference type="ARBA" id="ARBA00022475"/>
    </source>
</evidence>
<dbReference type="CDD" id="cd12914">
    <property type="entry name" value="PDC1_DGC_like"/>
    <property type="match status" value="1"/>
</dbReference>
<dbReference type="PANTHER" id="PTHR43065:SF46">
    <property type="entry name" value="C4-DICARBOXYLATE TRANSPORT SENSOR PROTEIN DCTB"/>
    <property type="match status" value="1"/>
</dbReference>
<keyword evidence="12" id="KW-1133">Transmembrane helix</keyword>
<dbReference type="InterPro" id="IPR036097">
    <property type="entry name" value="HisK_dim/P_sf"/>
</dbReference>